<dbReference type="GeneID" id="127751327"/>
<accession>A0A9C6X7N1</accession>
<evidence type="ECO:0000313" key="2">
    <source>
        <dbReference type="RefSeq" id="XP_052130656.1"/>
    </source>
</evidence>
<dbReference type="KEGG" id="foc:127751327"/>
<evidence type="ECO:0000313" key="1">
    <source>
        <dbReference type="Proteomes" id="UP000504606"/>
    </source>
</evidence>
<keyword evidence="1" id="KW-1185">Reference proteome</keyword>
<gene>
    <name evidence="2" type="primary">LOC127751327</name>
</gene>
<name>A0A9C6X7N1_FRAOC</name>
<reference evidence="2" key="1">
    <citation type="submission" date="2025-08" db="UniProtKB">
        <authorList>
            <consortium name="RefSeq"/>
        </authorList>
    </citation>
    <scope>IDENTIFICATION</scope>
    <source>
        <tissue evidence="2">Whole organism</tissue>
    </source>
</reference>
<dbReference type="RefSeq" id="XP_052130656.1">
    <property type="nucleotide sequence ID" value="XM_052274696.1"/>
</dbReference>
<dbReference type="AlphaFoldDB" id="A0A9C6X7N1"/>
<organism evidence="1 2">
    <name type="scientific">Frankliniella occidentalis</name>
    <name type="common">Western flower thrips</name>
    <name type="synonym">Euthrips occidentalis</name>
    <dbReference type="NCBI Taxonomy" id="133901"/>
    <lineage>
        <taxon>Eukaryota</taxon>
        <taxon>Metazoa</taxon>
        <taxon>Ecdysozoa</taxon>
        <taxon>Arthropoda</taxon>
        <taxon>Hexapoda</taxon>
        <taxon>Insecta</taxon>
        <taxon>Pterygota</taxon>
        <taxon>Neoptera</taxon>
        <taxon>Paraneoptera</taxon>
        <taxon>Thysanoptera</taxon>
        <taxon>Terebrantia</taxon>
        <taxon>Thripoidea</taxon>
        <taxon>Thripidae</taxon>
        <taxon>Frankliniella</taxon>
    </lineage>
</organism>
<dbReference type="Proteomes" id="UP000504606">
    <property type="component" value="Unplaced"/>
</dbReference>
<sequence length="202" mass="22420">MAAAGVAAGAAPPSPMDPHCACRRQAQAPTLDRFLAYIQGQVNLACGLFPVDVSSARERVTNDQRPGYWISWVPIHGRGTPDPHPDASEPAIKNVYRRLEIFCRNVGVGEPRSGCRYTEPRKVVPFRGRVRYRVSAAPNFAPPDPALPAPRLRDIPRPQLFRLEEWELEGDTWRAWCSTTCKDCAPTSVSALNVLRQTPTTF</sequence>
<protein>
    <submittedName>
        <fullName evidence="2">Uncharacterized protein LOC127751327</fullName>
    </submittedName>
</protein>
<proteinExistence type="predicted"/>